<dbReference type="EMBL" id="QLMK01000006">
    <property type="protein sequence ID" value="RAK28583.1"/>
    <property type="molecule type" value="Genomic_DNA"/>
</dbReference>
<evidence type="ECO:0000256" key="6">
    <source>
        <dbReference type="ARBA" id="ARBA00023002"/>
    </source>
</evidence>
<dbReference type="InterPro" id="IPR013766">
    <property type="entry name" value="Thioredoxin_domain"/>
</dbReference>
<evidence type="ECO:0000256" key="5">
    <source>
        <dbReference type="ARBA" id="ARBA00022862"/>
    </source>
</evidence>
<dbReference type="PANTHER" id="PTHR42801:SF4">
    <property type="entry name" value="AHPC_TSA FAMILY PROTEIN"/>
    <property type="match status" value="1"/>
</dbReference>
<evidence type="ECO:0000313" key="16">
    <source>
        <dbReference type="Proteomes" id="UP000249453"/>
    </source>
</evidence>
<dbReference type="PROSITE" id="PS51352">
    <property type="entry name" value="THIOREDOXIN_2"/>
    <property type="match status" value="1"/>
</dbReference>
<dbReference type="OrthoDB" id="9812811at2"/>
<keyword evidence="7" id="KW-1015">Disulfide bond</keyword>
<keyword evidence="8" id="KW-0676">Redox-active center</keyword>
<dbReference type="GO" id="GO:0008379">
    <property type="term" value="F:thioredoxin peroxidase activity"/>
    <property type="evidence" value="ECO:0007669"/>
    <property type="project" value="TreeGrafter"/>
</dbReference>
<dbReference type="InterPro" id="IPR036249">
    <property type="entry name" value="Thioredoxin-like_sf"/>
</dbReference>
<evidence type="ECO:0000256" key="8">
    <source>
        <dbReference type="ARBA" id="ARBA00023284"/>
    </source>
</evidence>
<evidence type="ECO:0000256" key="3">
    <source>
        <dbReference type="ARBA" id="ARBA00013017"/>
    </source>
</evidence>
<evidence type="ECO:0000256" key="4">
    <source>
        <dbReference type="ARBA" id="ARBA00022559"/>
    </source>
</evidence>
<dbReference type="InterPro" id="IPR024706">
    <property type="entry name" value="Peroxiredoxin_AhpC-typ"/>
</dbReference>
<feature type="domain" description="Thioredoxin" evidence="14">
    <location>
        <begin position="4"/>
        <end position="156"/>
    </location>
</feature>
<dbReference type="EC" id="1.11.1.24" evidence="3"/>
<feature type="active site" description="Cysteine sulfenic acid (-SOH) intermediate; for peroxidase activity" evidence="13">
    <location>
        <position position="46"/>
    </location>
</feature>
<gene>
    <name evidence="15" type="ORF">C7374_106117</name>
</gene>
<name>A0A364JVE7_9HYPH</name>
<comment type="similarity">
    <text evidence="10">Belongs to the peroxiredoxin family. BCP/PrxQ subfamily.</text>
</comment>
<dbReference type="CDD" id="cd03017">
    <property type="entry name" value="PRX_BCP"/>
    <property type="match status" value="1"/>
</dbReference>
<dbReference type="RefSeq" id="WP_111575449.1">
    <property type="nucleotide sequence ID" value="NZ_JBHEEY010000004.1"/>
</dbReference>
<dbReference type="GO" id="GO:0045454">
    <property type="term" value="P:cell redox homeostasis"/>
    <property type="evidence" value="ECO:0007669"/>
    <property type="project" value="TreeGrafter"/>
</dbReference>
<dbReference type="AlphaFoldDB" id="A0A364JVE7"/>
<evidence type="ECO:0000256" key="1">
    <source>
        <dbReference type="ARBA" id="ARBA00003330"/>
    </source>
</evidence>
<evidence type="ECO:0000256" key="7">
    <source>
        <dbReference type="ARBA" id="ARBA00023157"/>
    </source>
</evidence>
<evidence type="ECO:0000256" key="2">
    <source>
        <dbReference type="ARBA" id="ARBA00011245"/>
    </source>
</evidence>
<sequence>MARPQVGEKAPDFTLASDRRGTISLSEFRGQAVVVYFYPKDDTSGCTKEAIEFSQLQPNFDAINTKVIGISPDSIEKHAKFRTKHDLTVELASDQDKTVLEAYGVWVEKSMYGRKYMGVERTTFLIDKDGQVAQVWNKVKVAGHAQAVLEAAEKLN</sequence>
<dbReference type="PIRSF" id="PIRSF000239">
    <property type="entry name" value="AHPC"/>
    <property type="match status" value="1"/>
</dbReference>
<comment type="subunit">
    <text evidence="2">Monomer.</text>
</comment>
<dbReference type="InterPro" id="IPR050924">
    <property type="entry name" value="Peroxiredoxin_BCP/PrxQ"/>
</dbReference>
<dbReference type="NCBIfam" id="NF006960">
    <property type="entry name" value="PRK09437.1"/>
    <property type="match status" value="1"/>
</dbReference>
<keyword evidence="16" id="KW-1185">Reference proteome</keyword>
<dbReference type="Proteomes" id="UP000249453">
    <property type="component" value="Unassembled WGS sequence"/>
</dbReference>
<comment type="catalytic activity">
    <reaction evidence="12">
        <text>a hydroperoxide + [thioredoxin]-dithiol = an alcohol + [thioredoxin]-disulfide + H2O</text>
        <dbReference type="Rhea" id="RHEA:62620"/>
        <dbReference type="Rhea" id="RHEA-COMP:10698"/>
        <dbReference type="Rhea" id="RHEA-COMP:10700"/>
        <dbReference type="ChEBI" id="CHEBI:15377"/>
        <dbReference type="ChEBI" id="CHEBI:29950"/>
        <dbReference type="ChEBI" id="CHEBI:30879"/>
        <dbReference type="ChEBI" id="CHEBI:35924"/>
        <dbReference type="ChEBI" id="CHEBI:50058"/>
        <dbReference type="EC" id="1.11.1.24"/>
    </reaction>
</comment>
<evidence type="ECO:0000256" key="9">
    <source>
        <dbReference type="ARBA" id="ARBA00032824"/>
    </source>
</evidence>
<evidence type="ECO:0000259" key="14">
    <source>
        <dbReference type="PROSITE" id="PS51352"/>
    </source>
</evidence>
<dbReference type="GO" id="GO:0034599">
    <property type="term" value="P:cellular response to oxidative stress"/>
    <property type="evidence" value="ECO:0007669"/>
    <property type="project" value="TreeGrafter"/>
</dbReference>
<dbReference type="PANTHER" id="PTHR42801">
    <property type="entry name" value="THIOREDOXIN-DEPENDENT PEROXIDE REDUCTASE"/>
    <property type="match status" value="1"/>
</dbReference>
<dbReference type="FunFam" id="3.40.30.10:FF:000007">
    <property type="entry name" value="Thioredoxin-dependent thiol peroxidase"/>
    <property type="match status" value="1"/>
</dbReference>
<organism evidence="15 16">
    <name type="scientific">Falsochrobactrum ovis</name>
    <dbReference type="NCBI Taxonomy" id="1293442"/>
    <lineage>
        <taxon>Bacteria</taxon>
        <taxon>Pseudomonadati</taxon>
        <taxon>Pseudomonadota</taxon>
        <taxon>Alphaproteobacteria</taxon>
        <taxon>Hyphomicrobiales</taxon>
        <taxon>Brucellaceae</taxon>
        <taxon>Falsochrobactrum</taxon>
    </lineage>
</organism>
<dbReference type="GO" id="GO:0005737">
    <property type="term" value="C:cytoplasm"/>
    <property type="evidence" value="ECO:0007669"/>
    <property type="project" value="TreeGrafter"/>
</dbReference>
<dbReference type="Pfam" id="PF00578">
    <property type="entry name" value="AhpC-TSA"/>
    <property type="match status" value="1"/>
</dbReference>
<keyword evidence="6" id="KW-0560">Oxidoreductase</keyword>
<dbReference type="SUPFAM" id="SSF52833">
    <property type="entry name" value="Thioredoxin-like"/>
    <property type="match status" value="1"/>
</dbReference>
<accession>A0A364JVE7</accession>
<evidence type="ECO:0000256" key="12">
    <source>
        <dbReference type="ARBA" id="ARBA00049091"/>
    </source>
</evidence>
<dbReference type="Gene3D" id="3.40.30.10">
    <property type="entry name" value="Glutaredoxin"/>
    <property type="match status" value="1"/>
</dbReference>
<evidence type="ECO:0000256" key="13">
    <source>
        <dbReference type="PIRSR" id="PIRSR000239-1"/>
    </source>
</evidence>
<comment type="caution">
    <text evidence="15">The sequence shown here is derived from an EMBL/GenBank/DDBJ whole genome shotgun (WGS) entry which is preliminary data.</text>
</comment>
<evidence type="ECO:0000256" key="11">
    <source>
        <dbReference type="ARBA" id="ARBA00042639"/>
    </source>
</evidence>
<dbReference type="InterPro" id="IPR000866">
    <property type="entry name" value="AhpC/TSA"/>
</dbReference>
<keyword evidence="4" id="KW-0575">Peroxidase</keyword>
<proteinExistence type="inferred from homology"/>
<comment type="function">
    <text evidence="1">Thiol-specific peroxidase that catalyzes the reduction of hydrogen peroxide and organic hydroperoxides to water and alcohols, respectively. Plays a role in cell protection against oxidative stress by detoxifying peroxides and as sensor of hydrogen peroxide-mediated signaling events.</text>
</comment>
<protein>
    <recommendedName>
        <fullName evidence="3">thioredoxin-dependent peroxiredoxin</fullName>
        <ecNumber evidence="3">1.11.1.24</ecNumber>
    </recommendedName>
    <alternativeName>
        <fullName evidence="9">Thioredoxin peroxidase</fullName>
    </alternativeName>
    <alternativeName>
        <fullName evidence="11">Thioredoxin-dependent peroxiredoxin Bcp</fullName>
    </alternativeName>
</protein>
<reference evidence="15 16" key="1">
    <citation type="submission" date="2018-06" db="EMBL/GenBank/DDBJ databases">
        <title>Genomic Encyclopedia of Type Strains, Phase IV (KMG-IV): sequencing the most valuable type-strain genomes for metagenomic binning, comparative biology and taxonomic classification.</title>
        <authorList>
            <person name="Goeker M."/>
        </authorList>
    </citation>
    <scope>NUCLEOTIDE SEQUENCE [LARGE SCALE GENOMIC DNA]</scope>
    <source>
        <strain evidence="15 16">DSM 26720</strain>
    </source>
</reference>
<evidence type="ECO:0000313" key="15">
    <source>
        <dbReference type="EMBL" id="RAK28583.1"/>
    </source>
</evidence>
<evidence type="ECO:0000256" key="10">
    <source>
        <dbReference type="ARBA" id="ARBA00038489"/>
    </source>
</evidence>
<keyword evidence="5" id="KW-0049">Antioxidant</keyword>